<keyword evidence="2" id="KW-1185">Reference proteome</keyword>
<name>A0A089HNN5_PAEDU</name>
<dbReference type="Proteomes" id="UP000029409">
    <property type="component" value="Chromosome"/>
</dbReference>
<protein>
    <submittedName>
        <fullName evidence="1">Uncharacterized protein</fullName>
    </submittedName>
</protein>
<evidence type="ECO:0000313" key="2">
    <source>
        <dbReference type="Proteomes" id="UP000029409"/>
    </source>
</evidence>
<sequence length="90" mass="10261">MLGYLKIHVMINVIAILYKLINRVWAFLQATLIATGYKRKQSQEFAFSGKRCLRPGKGVSAAPFCSCGYLLIRLDYPKNEKLDVKRGHTQ</sequence>
<proteinExistence type="predicted"/>
<organism evidence="1 2">
    <name type="scientific">Paenibacillus durus</name>
    <name type="common">Paenibacillus azotofixans</name>
    <dbReference type="NCBI Taxonomy" id="44251"/>
    <lineage>
        <taxon>Bacteria</taxon>
        <taxon>Bacillati</taxon>
        <taxon>Bacillota</taxon>
        <taxon>Bacilli</taxon>
        <taxon>Bacillales</taxon>
        <taxon>Paenibacillaceae</taxon>
        <taxon>Paenibacillus</taxon>
    </lineage>
</organism>
<gene>
    <name evidence="1" type="ORF">PDUR_18015</name>
</gene>
<dbReference type="AlphaFoldDB" id="A0A089HNN5"/>
<dbReference type="STRING" id="44251.PDUR_18015"/>
<reference evidence="1 2" key="1">
    <citation type="submission" date="2014-08" db="EMBL/GenBank/DDBJ databases">
        <title>Comparative genomics of the Paenibacillus odorifer group.</title>
        <authorList>
            <person name="den Bakker H.C."/>
            <person name="Tsai Y.-C."/>
            <person name="Martin N."/>
            <person name="Korlach J."/>
            <person name="Wiedmann M."/>
        </authorList>
    </citation>
    <scope>NUCLEOTIDE SEQUENCE [LARGE SCALE GENOMIC DNA]</scope>
    <source>
        <strain evidence="1 2">DSM 1735</strain>
    </source>
</reference>
<dbReference type="KEGG" id="pdu:PDUR_18015"/>
<evidence type="ECO:0000313" key="1">
    <source>
        <dbReference type="EMBL" id="AIQ13606.1"/>
    </source>
</evidence>
<accession>A0A089HNN5</accession>
<dbReference type="EMBL" id="CP009288">
    <property type="protein sequence ID" value="AIQ13606.1"/>
    <property type="molecule type" value="Genomic_DNA"/>
</dbReference>